<dbReference type="InterPro" id="IPR027065">
    <property type="entry name" value="Lon_Prtase"/>
</dbReference>
<feature type="compositionally biased region" description="Basic and acidic residues" evidence="1">
    <location>
        <begin position="214"/>
        <end position="225"/>
    </location>
</feature>
<dbReference type="Proteomes" id="UP001595799">
    <property type="component" value="Unassembled WGS sequence"/>
</dbReference>
<evidence type="ECO:0000313" key="3">
    <source>
        <dbReference type="EMBL" id="MFC4352250.1"/>
    </source>
</evidence>
<comment type="caution">
    <text evidence="3">The sequence shown here is derived from an EMBL/GenBank/DDBJ whole genome shotgun (WGS) entry which is preliminary data.</text>
</comment>
<dbReference type="SUPFAM" id="SSF52540">
    <property type="entry name" value="P-loop containing nucleoside triphosphate hydrolases"/>
    <property type="match status" value="1"/>
</dbReference>
<dbReference type="RefSeq" id="WP_382422597.1">
    <property type="nucleotide sequence ID" value="NZ_JBHSCW010000006.1"/>
</dbReference>
<keyword evidence="4" id="KW-1185">Reference proteome</keyword>
<feature type="domain" description="ATPase AAA-type core" evidence="2">
    <location>
        <begin position="304"/>
        <end position="441"/>
    </location>
</feature>
<dbReference type="Pfam" id="PF00004">
    <property type="entry name" value="AAA"/>
    <property type="match status" value="1"/>
</dbReference>
<gene>
    <name evidence="3" type="ORF">ACFOW6_11935</name>
</gene>
<evidence type="ECO:0000256" key="1">
    <source>
        <dbReference type="SAM" id="MobiDB-lite"/>
    </source>
</evidence>
<organism evidence="3 4">
    <name type="scientific">Fodinicurvata halophila</name>
    <dbReference type="NCBI Taxonomy" id="1419723"/>
    <lineage>
        <taxon>Bacteria</taxon>
        <taxon>Pseudomonadati</taxon>
        <taxon>Pseudomonadota</taxon>
        <taxon>Alphaproteobacteria</taxon>
        <taxon>Rhodospirillales</taxon>
        <taxon>Rhodovibrionaceae</taxon>
        <taxon>Fodinicurvata</taxon>
    </lineage>
</organism>
<evidence type="ECO:0000259" key="2">
    <source>
        <dbReference type="Pfam" id="PF00004"/>
    </source>
</evidence>
<protein>
    <submittedName>
        <fullName evidence="3">AAA family ATPase</fullName>
    </submittedName>
</protein>
<reference evidence="4" key="1">
    <citation type="journal article" date="2019" name="Int. J. Syst. Evol. Microbiol.">
        <title>The Global Catalogue of Microorganisms (GCM) 10K type strain sequencing project: providing services to taxonomists for standard genome sequencing and annotation.</title>
        <authorList>
            <consortium name="The Broad Institute Genomics Platform"/>
            <consortium name="The Broad Institute Genome Sequencing Center for Infectious Disease"/>
            <person name="Wu L."/>
            <person name="Ma J."/>
        </authorList>
    </citation>
    <scope>NUCLEOTIDE SEQUENCE [LARGE SCALE GENOMIC DNA]</scope>
    <source>
        <strain evidence="4">CECT 8472</strain>
    </source>
</reference>
<dbReference type="InterPro" id="IPR027417">
    <property type="entry name" value="P-loop_NTPase"/>
</dbReference>
<dbReference type="Gene3D" id="3.40.50.300">
    <property type="entry name" value="P-loop containing nucleotide triphosphate hydrolases"/>
    <property type="match status" value="1"/>
</dbReference>
<sequence length="513" mass="58408">MKDKFKRARLEAIFSRRSKLAIKGLHLPSTVELLHSMPFREEHLMTDAQEFIHRLYKRWPELPDEEAELHQCLKAVQHEPGAESFRRAAQAFRAIKTDRNRIAREYDALRFDYYAASMRCPESARRVAVNIVYLALSDKKLHHGFLLLIEQALGWSYLAAKLDQAELDDISTALSSNEIRDRIEHEGSQLINLLVSEWKERETARRRVFAWPDGNDKSEKDKSEPGEPGLVVIKEIGNPDTSEGKTVQRTYRRLKSAKLPLIPRPDLQDVREQLLAEFPHAQQIIDTMLNDLTMRTEVYIRPTIFIGTPGTGKTRFAQQFLSALKVPNETFSCGGVSDGAIAGTPRRWSTGEPSLPINLVRRFNCASPGIIMDELEKAGSSRHNGNLVDALLGMFEPQSARNWHDPYLEANVDISQVIWLATVNSLDTLSAPFRDRCRIITFPEPGPEHLYKIGNSLLVQAYEELGMDKRWALPLTGKELDILGSYWKGGSVRHLRRLIDAVVATREKMTNQH</sequence>
<dbReference type="PANTHER" id="PTHR10046">
    <property type="entry name" value="ATP DEPENDENT LON PROTEASE FAMILY MEMBER"/>
    <property type="match status" value="1"/>
</dbReference>
<accession>A0ABV8ULZ8</accession>
<feature type="region of interest" description="Disordered" evidence="1">
    <location>
        <begin position="212"/>
        <end position="244"/>
    </location>
</feature>
<dbReference type="InterPro" id="IPR003959">
    <property type="entry name" value="ATPase_AAA_core"/>
</dbReference>
<evidence type="ECO:0000313" key="4">
    <source>
        <dbReference type="Proteomes" id="UP001595799"/>
    </source>
</evidence>
<proteinExistence type="predicted"/>
<dbReference type="EMBL" id="JBHSCW010000006">
    <property type="protein sequence ID" value="MFC4352250.1"/>
    <property type="molecule type" value="Genomic_DNA"/>
</dbReference>
<name>A0ABV8ULZ8_9PROT</name>